<protein>
    <recommendedName>
        <fullName evidence="5">GPI ethanolamine phosphate transferase 3</fullName>
    </recommendedName>
</protein>
<feature type="compositionally biased region" description="Low complexity" evidence="1">
    <location>
        <begin position="77"/>
        <end position="86"/>
    </location>
</feature>
<keyword evidence="2" id="KW-0812">Transmembrane</keyword>
<dbReference type="GO" id="GO:0005789">
    <property type="term" value="C:endoplasmic reticulum membrane"/>
    <property type="evidence" value="ECO:0007669"/>
    <property type="project" value="TreeGrafter"/>
</dbReference>
<gene>
    <name evidence="3" type="ORF">HYH03_001309</name>
</gene>
<feature type="compositionally biased region" description="Pro residues" evidence="1">
    <location>
        <begin position="297"/>
        <end position="310"/>
    </location>
</feature>
<dbReference type="GO" id="GO:0051377">
    <property type="term" value="F:mannose-ethanolamine phosphotransferase activity"/>
    <property type="evidence" value="ECO:0007669"/>
    <property type="project" value="TreeGrafter"/>
</dbReference>
<dbReference type="InterPro" id="IPR039524">
    <property type="entry name" value="PIGO/GPI13"/>
</dbReference>
<feature type="transmembrane region" description="Helical" evidence="2">
    <location>
        <begin position="653"/>
        <end position="673"/>
    </location>
</feature>
<feature type="region of interest" description="Disordered" evidence="1">
    <location>
        <begin position="809"/>
        <end position="846"/>
    </location>
</feature>
<feature type="compositionally biased region" description="Low complexity" evidence="1">
    <location>
        <begin position="947"/>
        <end position="959"/>
    </location>
</feature>
<feature type="transmembrane region" description="Helical" evidence="2">
    <location>
        <begin position="749"/>
        <end position="773"/>
    </location>
</feature>
<dbReference type="InterPro" id="IPR017850">
    <property type="entry name" value="Alkaline_phosphatase_core_sf"/>
</dbReference>
<sequence length="1157" mass="116382">MAARGMRVVAMGDDTWAQLAPASAFAALHPFPAFDVRDLHTVDDGVWRHLMPLIRSGSSLAVDTEASTTGSSGGGSSDHAGSVSDGEPASSPGPGWDVLVAHYLGVDHAGHTYGGSSNQMYDKLAQMDEQIVQVAEELLAGAQPGGPYSRTLLLVLGDHGQTMSGDHGGGSDEERDSVLLAWHVGGWRAQRDARATRVSPSSSTSGAAGADPGRGNSQAQQRQAEAEPANSSPGVDKGEGEASAAAAGGPAPEPMPQIDLTPSLALLLGLPIPHGNLGRVSRRLWALAHGSDSTPNVTPPPPSPPSPEPSSQPQQPSAHAGAHAGGPSYLAALRANAVQVGRYLRAYAARAGLPGRALARCEALLRRAAALHTQLSSDRKGEAEGQTGPEAVAEAEAAFEAFLEAAGALARRVFTRFDLPAMALGCILALGCVGLHAWALARACSVGVLLRPVAGVGLAGSLTLAVGLFGANWVQGEGRITCLALGAATLLLWLRAATAADEPAAAAAASSAPAASGAAGGGGGGRVIPLAAAAARPAAAAAAGAAAGLPQAARKEASRAGAGAWGRLRRQASLAAAAAVALAANAALQRYSLIDRWGADPHDKRQLAAANAPPLGDAAAAGPHGLKPDADGAGTAAGQAGWRVGPVAVSVEMAAALEVAVPLVLLPLLLSVLRRLVMLSQPVPPSHPGQAWLRCRTGGCWRLSATAQALTTTWWALQQWGGAGGAFLTLQDALRWGAGAVQALLPAPLVAWAVAIAAPVLGALGPAAAALGLQLPLRLLLPRVVYALAAAAVLRPALLRASRYLSRSGALRSGGPRDARPWAATLRPKGTARAAGQEEEAEEGGGAVQAEALLRRRLLGAACGAVEAGTAVLALLLGRRGPAVLLLLWAQGGALLGLLAAGTRTPAEGQRAASQGAAGAACRGAEALERDADTDAPAAKEGPASLAREPAQAAAGPAGTEPGVAEAVAAGCLLSAAGAQAFFLSGHFCEFSGLQYDSPFVGFDRMAWAATPALFWLNSFGGITLAALAAPLAAAVLTAPLQRGIESRRTLNPDGLPQASAAAAEEATISKAGSEQSLPPRPEPQAQPRSQPCLLGPALLALSAGRCASLAVCVLSAAVQRHHVAAWALFAPKLVFEVCFAAAAQMGLALAAPGLER</sequence>
<keyword evidence="2" id="KW-1133">Transmembrane helix</keyword>
<evidence type="ECO:0000313" key="4">
    <source>
        <dbReference type="Proteomes" id="UP000612055"/>
    </source>
</evidence>
<feature type="transmembrane region" description="Helical" evidence="2">
    <location>
        <begin position="858"/>
        <end position="877"/>
    </location>
</feature>
<feature type="transmembrane region" description="Helical" evidence="2">
    <location>
        <begin position="1013"/>
        <end position="1037"/>
    </location>
</feature>
<dbReference type="SUPFAM" id="SSF53649">
    <property type="entry name" value="Alkaline phosphatase-like"/>
    <property type="match status" value="1"/>
</dbReference>
<feature type="region of interest" description="Disordered" evidence="1">
    <location>
        <begin position="190"/>
        <end position="257"/>
    </location>
</feature>
<feature type="transmembrane region" description="Helical" evidence="2">
    <location>
        <begin position="453"/>
        <end position="474"/>
    </location>
</feature>
<comment type="caution">
    <text evidence="3">The sequence shown here is derived from an EMBL/GenBank/DDBJ whole genome shotgun (WGS) entry which is preliminary data.</text>
</comment>
<dbReference type="PANTHER" id="PTHR23071:SF1">
    <property type="entry name" value="GPI ETHANOLAMINE PHOSPHATE TRANSFERASE 3"/>
    <property type="match status" value="1"/>
</dbReference>
<evidence type="ECO:0000313" key="3">
    <source>
        <dbReference type="EMBL" id="KAG2500532.1"/>
    </source>
</evidence>
<accession>A0A836C6B0</accession>
<dbReference type="Proteomes" id="UP000612055">
    <property type="component" value="Unassembled WGS sequence"/>
</dbReference>
<feature type="transmembrane region" description="Helical" evidence="2">
    <location>
        <begin position="779"/>
        <end position="798"/>
    </location>
</feature>
<feature type="transmembrane region" description="Helical" evidence="2">
    <location>
        <begin position="883"/>
        <end position="901"/>
    </location>
</feature>
<evidence type="ECO:0000256" key="2">
    <source>
        <dbReference type="SAM" id="Phobius"/>
    </source>
</evidence>
<evidence type="ECO:0000256" key="1">
    <source>
        <dbReference type="SAM" id="MobiDB-lite"/>
    </source>
</evidence>
<evidence type="ECO:0008006" key="5">
    <source>
        <dbReference type="Google" id="ProtNLM"/>
    </source>
</evidence>
<name>A0A836C6B0_9CHLO</name>
<feature type="region of interest" description="Disordered" evidence="1">
    <location>
        <begin position="618"/>
        <end position="637"/>
    </location>
</feature>
<organism evidence="3 4">
    <name type="scientific">Edaphochlamys debaryana</name>
    <dbReference type="NCBI Taxonomy" id="47281"/>
    <lineage>
        <taxon>Eukaryota</taxon>
        <taxon>Viridiplantae</taxon>
        <taxon>Chlorophyta</taxon>
        <taxon>core chlorophytes</taxon>
        <taxon>Chlorophyceae</taxon>
        <taxon>CS clade</taxon>
        <taxon>Chlamydomonadales</taxon>
        <taxon>Chlamydomonadales incertae sedis</taxon>
        <taxon>Edaphochlamys</taxon>
    </lineage>
</organism>
<dbReference type="GO" id="GO:0006506">
    <property type="term" value="P:GPI anchor biosynthetic process"/>
    <property type="evidence" value="ECO:0007669"/>
    <property type="project" value="InterPro"/>
</dbReference>
<dbReference type="PANTHER" id="PTHR23071">
    <property type="entry name" value="PHOSPHATIDYLINOSITOL GLYCAN"/>
    <property type="match status" value="1"/>
</dbReference>
<feature type="region of interest" description="Disordered" evidence="1">
    <location>
        <begin position="61"/>
        <end position="94"/>
    </location>
</feature>
<feature type="region of interest" description="Disordered" evidence="1">
    <location>
        <begin position="290"/>
        <end position="325"/>
    </location>
</feature>
<dbReference type="InterPro" id="IPR002591">
    <property type="entry name" value="Phosphodiest/P_Trfase"/>
</dbReference>
<keyword evidence="4" id="KW-1185">Reference proteome</keyword>
<dbReference type="EMBL" id="JAEHOE010000003">
    <property type="protein sequence ID" value="KAG2500532.1"/>
    <property type="molecule type" value="Genomic_DNA"/>
</dbReference>
<feature type="compositionally biased region" description="Low complexity" evidence="1">
    <location>
        <begin position="311"/>
        <end position="325"/>
    </location>
</feature>
<dbReference type="Gene3D" id="3.40.720.10">
    <property type="entry name" value="Alkaline Phosphatase, subunit A"/>
    <property type="match status" value="1"/>
</dbReference>
<reference evidence="3" key="1">
    <citation type="journal article" date="2020" name="bioRxiv">
        <title>Comparative genomics of Chlamydomonas.</title>
        <authorList>
            <person name="Craig R.J."/>
            <person name="Hasan A.R."/>
            <person name="Ness R.W."/>
            <person name="Keightley P.D."/>
        </authorList>
    </citation>
    <scope>NUCLEOTIDE SEQUENCE</scope>
    <source>
        <strain evidence="3">CCAP 11/70</strain>
    </source>
</reference>
<feature type="transmembrane region" description="Helical" evidence="2">
    <location>
        <begin position="421"/>
        <end position="441"/>
    </location>
</feature>
<proteinExistence type="predicted"/>
<feature type="compositionally biased region" description="Low complexity" evidence="1">
    <location>
        <begin position="218"/>
        <end position="229"/>
    </location>
</feature>
<dbReference type="OrthoDB" id="272139at2759"/>
<feature type="compositionally biased region" description="Low complexity" evidence="1">
    <location>
        <begin position="241"/>
        <end position="250"/>
    </location>
</feature>
<feature type="region of interest" description="Disordered" evidence="1">
    <location>
        <begin position="930"/>
        <end position="959"/>
    </location>
</feature>
<feature type="transmembrane region" description="Helical" evidence="2">
    <location>
        <begin position="572"/>
        <end position="591"/>
    </location>
</feature>
<feature type="compositionally biased region" description="Low complexity" evidence="1">
    <location>
        <begin position="196"/>
        <end position="210"/>
    </location>
</feature>
<keyword evidence="2" id="KW-0472">Membrane</keyword>
<dbReference type="AlphaFoldDB" id="A0A836C6B0"/>
<dbReference type="Pfam" id="PF01663">
    <property type="entry name" value="Phosphodiest"/>
    <property type="match status" value="1"/>
</dbReference>